<sequence>MHSTSSTSTSAPSSATRNIVDTAAANGSFKIFSNALRQSGLANTLKGNGPFTVLAPTDAAFGKLPPGQLDTWLKPENKDELAAVMNYHVLAGRSSAAEIGKLTAVKTINGQSAPIVMSGSRVRIGDAELTTPDIASSNGVLHGIDKVNIPTRH</sequence>
<name>A0A372DIU4_9GAMM</name>
<evidence type="ECO:0000313" key="3">
    <source>
        <dbReference type="Proteomes" id="UP000262917"/>
    </source>
</evidence>
<protein>
    <submittedName>
        <fullName evidence="2">Fasciclin domain-containing protein</fullName>
    </submittedName>
</protein>
<proteinExistence type="predicted"/>
<dbReference type="InterPro" id="IPR050904">
    <property type="entry name" value="Adhesion/Biosynth-related"/>
</dbReference>
<evidence type="ECO:0000259" key="1">
    <source>
        <dbReference type="PROSITE" id="PS50213"/>
    </source>
</evidence>
<dbReference type="PROSITE" id="PS50213">
    <property type="entry name" value="FAS1"/>
    <property type="match status" value="1"/>
</dbReference>
<keyword evidence="3" id="KW-1185">Reference proteome</keyword>
<dbReference type="InterPro" id="IPR036378">
    <property type="entry name" value="FAS1_dom_sf"/>
</dbReference>
<organism evidence="2 3">
    <name type="scientific">Cognatiluteimonas weifangensis</name>
    <dbReference type="NCBI Taxonomy" id="2303539"/>
    <lineage>
        <taxon>Bacteria</taxon>
        <taxon>Pseudomonadati</taxon>
        <taxon>Pseudomonadota</taxon>
        <taxon>Gammaproteobacteria</taxon>
        <taxon>Lysobacterales</taxon>
        <taxon>Lysobacteraceae</taxon>
        <taxon>Cognatiluteimonas</taxon>
    </lineage>
</organism>
<gene>
    <name evidence="2" type="ORF">D0Y53_10685</name>
</gene>
<dbReference type="EMBL" id="QVPD01000012">
    <property type="protein sequence ID" value="RFP59463.1"/>
    <property type="molecule type" value="Genomic_DNA"/>
</dbReference>
<dbReference type="FunFam" id="2.30.180.10:FF:000032">
    <property type="entry name" value="Fasciclin domain-containing protein, putative"/>
    <property type="match status" value="1"/>
</dbReference>
<dbReference type="SUPFAM" id="SSF82153">
    <property type="entry name" value="FAS1 domain"/>
    <property type="match status" value="1"/>
</dbReference>
<dbReference type="PANTHER" id="PTHR10900:SF77">
    <property type="entry name" value="FI19380P1"/>
    <property type="match status" value="1"/>
</dbReference>
<dbReference type="InterPro" id="IPR000782">
    <property type="entry name" value="FAS1_domain"/>
</dbReference>
<dbReference type="Proteomes" id="UP000262917">
    <property type="component" value="Unassembled WGS sequence"/>
</dbReference>
<dbReference type="AlphaFoldDB" id="A0A372DIU4"/>
<evidence type="ECO:0000313" key="2">
    <source>
        <dbReference type="EMBL" id="RFP59463.1"/>
    </source>
</evidence>
<accession>A0A372DIU4</accession>
<dbReference type="SMART" id="SM00554">
    <property type="entry name" value="FAS1"/>
    <property type="match status" value="1"/>
</dbReference>
<dbReference type="Gene3D" id="2.30.180.10">
    <property type="entry name" value="FAS1 domain"/>
    <property type="match status" value="1"/>
</dbReference>
<comment type="caution">
    <text evidence="2">The sequence shown here is derived from an EMBL/GenBank/DDBJ whole genome shotgun (WGS) entry which is preliminary data.</text>
</comment>
<dbReference type="OrthoDB" id="9800666at2"/>
<dbReference type="PANTHER" id="PTHR10900">
    <property type="entry name" value="PERIOSTIN-RELATED"/>
    <property type="match status" value="1"/>
</dbReference>
<dbReference type="Pfam" id="PF02469">
    <property type="entry name" value="Fasciclin"/>
    <property type="match status" value="1"/>
</dbReference>
<feature type="domain" description="FAS1" evidence="1">
    <location>
        <begin position="16"/>
        <end position="148"/>
    </location>
</feature>
<reference evidence="2 3" key="1">
    <citation type="submission" date="2018-08" db="EMBL/GenBank/DDBJ databases">
        <title>Lysobacter weifangensis sp. nov., a new member of the family 'Xanthomonadaceae', isolated from soil in a farmland.</title>
        <authorList>
            <person name="Zhao H."/>
        </authorList>
    </citation>
    <scope>NUCLEOTIDE SEQUENCE [LARGE SCALE GENOMIC DNA]</scope>
    <source>
        <strain evidence="2 3">WF-2</strain>
    </source>
</reference>